<evidence type="ECO:0008006" key="3">
    <source>
        <dbReference type="Google" id="ProtNLM"/>
    </source>
</evidence>
<organism evidence="1 2">
    <name type="scientific">Bacillus lumedeiriae</name>
    <dbReference type="NCBI Taxonomy" id="3058829"/>
    <lineage>
        <taxon>Bacteria</taxon>
        <taxon>Bacillati</taxon>
        <taxon>Bacillota</taxon>
        <taxon>Bacilli</taxon>
        <taxon>Bacillales</taxon>
        <taxon>Bacillaceae</taxon>
        <taxon>Bacillus</taxon>
    </lineage>
</organism>
<protein>
    <recommendedName>
        <fullName evidence="3">Bacteriocin immunity protein</fullName>
    </recommendedName>
</protein>
<reference evidence="1 2" key="1">
    <citation type="submission" date="2023-07" db="EMBL/GenBank/DDBJ databases">
        <title>Bacillus lucianemedeirus sp. nov, a new species isolated from an immunobiological production facility.</title>
        <authorList>
            <person name="Costa L.V."/>
            <person name="Miranda R.V.S.L."/>
            <person name="Brandao M.L.L."/>
            <person name="Reis C.M.F."/>
            <person name="Frazao A.M."/>
            <person name="Cruz F.V."/>
            <person name="Baio P.V.P."/>
            <person name="Veras J.F.C."/>
            <person name="Ramos J.N."/>
            <person name="Vieira V."/>
        </authorList>
    </citation>
    <scope>NUCLEOTIDE SEQUENCE [LARGE SCALE GENOMIC DNA]</scope>
    <source>
        <strain evidence="1 2">B190/17</strain>
    </source>
</reference>
<comment type="caution">
    <text evidence="1">The sequence shown here is derived from an EMBL/GenBank/DDBJ whole genome shotgun (WGS) entry which is preliminary data.</text>
</comment>
<dbReference type="Proteomes" id="UP001619911">
    <property type="component" value="Unassembled WGS sequence"/>
</dbReference>
<sequence length="83" mass="9457">MSEKELSSIIYQEILSVYPNDGGNLLQKQLAALIMQQLQKQNPTYSYVCNTVALFNISSLKEYYGGLLRYTFVMELKVKAGQK</sequence>
<evidence type="ECO:0000313" key="1">
    <source>
        <dbReference type="EMBL" id="MFK2824757.1"/>
    </source>
</evidence>
<accession>A0ABW8I5I2</accession>
<name>A0ABW8I5I2_9BACI</name>
<keyword evidence="2" id="KW-1185">Reference proteome</keyword>
<dbReference type="EMBL" id="JAUIYO010000002">
    <property type="protein sequence ID" value="MFK2824757.1"/>
    <property type="molecule type" value="Genomic_DNA"/>
</dbReference>
<evidence type="ECO:0000313" key="2">
    <source>
        <dbReference type="Proteomes" id="UP001619911"/>
    </source>
</evidence>
<dbReference type="RefSeq" id="WP_404314655.1">
    <property type="nucleotide sequence ID" value="NZ_JAUIYO010000002.1"/>
</dbReference>
<gene>
    <name evidence="1" type="ORF">QYG89_03560</name>
</gene>
<proteinExistence type="predicted"/>